<keyword evidence="1" id="KW-1133">Transmembrane helix</keyword>
<feature type="transmembrane region" description="Helical" evidence="1">
    <location>
        <begin position="22"/>
        <end position="42"/>
    </location>
</feature>
<dbReference type="RefSeq" id="WP_004208880.1">
    <property type="nucleotide sequence ID" value="NZ_JH992904.1"/>
</dbReference>
<keyword evidence="1" id="KW-0472">Membrane</keyword>
<evidence type="ECO:0000313" key="2">
    <source>
        <dbReference type="EMBL" id="EKU74269.1"/>
    </source>
</evidence>
<feature type="transmembrane region" description="Helical" evidence="1">
    <location>
        <begin position="115"/>
        <end position="134"/>
    </location>
</feature>
<feature type="transmembrane region" description="Helical" evidence="1">
    <location>
        <begin position="300"/>
        <end position="319"/>
    </location>
</feature>
<proteinExistence type="predicted"/>
<feature type="transmembrane region" description="Helical" evidence="1">
    <location>
        <begin position="410"/>
        <end position="427"/>
    </location>
</feature>
<evidence type="ECO:0008006" key="4">
    <source>
        <dbReference type="Google" id="ProtNLM"/>
    </source>
</evidence>
<name>K9CPM9_SPHYA</name>
<dbReference type="Proteomes" id="UP000009887">
    <property type="component" value="Unassembled WGS sequence"/>
</dbReference>
<feature type="transmembrane region" description="Helical" evidence="1">
    <location>
        <begin position="237"/>
        <end position="256"/>
    </location>
</feature>
<feature type="transmembrane region" description="Helical" evidence="1">
    <location>
        <begin position="268"/>
        <end position="288"/>
    </location>
</feature>
<dbReference type="HOGENOM" id="CLU_451183_0_0_5"/>
<dbReference type="EMBL" id="AGZU01000008">
    <property type="protein sequence ID" value="EKU74269.1"/>
    <property type="molecule type" value="Genomic_DNA"/>
</dbReference>
<evidence type="ECO:0000256" key="1">
    <source>
        <dbReference type="SAM" id="Phobius"/>
    </source>
</evidence>
<protein>
    <recommendedName>
        <fullName evidence="4">Glycosyltransferase RgtA/B/C/D-like domain-containing protein</fullName>
    </recommendedName>
</protein>
<sequence>MSSSLAADPAFPLRKPGLATPGSWLTLAALWALCAAVMLFQFRAEIAQMMFMDTDDAMRLQQVRDWIGGQGWFDVSQHRINPPIGGPMHWSRLVDLPIATIILLARPLIGQHAAEILACATVPLLTLAALVAALFRAARLMTTERLALLSVALLLVTPTILIQFTPTRIDHHGWQILMATIALGGALDPRRVRGGALAGLALAIWLQISTEGLPYAALFGGLFVLRHAIDMTESPRLTSFAAMLGMAALGLLVATHGGGALAQTQCDALSAVYAWPLALFALIIVAGSRLSQGRTFLRRLLIPVIGGMAALAASLWIGADCLTAGPFHELTPLAYQQWYMRVMEGRPVWEQTLPLAGVSLLPALVGLTATIAAAWNARDGQSRTNWLVIAILLFGATGVAALVLRAMSVAHVFALPGIAWLLATLFQRIQKLDAAAARVLLSVLLALLTPVGTASAWASLAETADPTLPIKKENCRTPSALAPLDALPPSLLFAPLDIGPDILVHTHHSVIGTGHHRNVIGINAVTHAFLASPDAARADVMAAKAGHGADYLVMCARMNEMLLYAQSAPNGLAAQLSRGRIPGWLQPLPTKGPLRIYKVRRD</sequence>
<accession>K9CPM9</accession>
<dbReference type="PATRIC" id="fig|883163.3.peg.1842"/>
<feature type="transmembrane region" description="Helical" evidence="1">
    <location>
        <begin position="353"/>
        <end position="374"/>
    </location>
</feature>
<feature type="transmembrane region" description="Helical" evidence="1">
    <location>
        <begin position="386"/>
        <end position="404"/>
    </location>
</feature>
<organism evidence="2 3">
    <name type="scientific">Sphingobium yanoikuyae ATCC 51230</name>
    <dbReference type="NCBI Taxonomy" id="883163"/>
    <lineage>
        <taxon>Bacteria</taxon>
        <taxon>Pseudomonadati</taxon>
        <taxon>Pseudomonadota</taxon>
        <taxon>Alphaproteobacteria</taxon>
        <taxon>Sphingomonadales</taxon>
        <taxon>Sphingomonadaceae</taxon>
        <taxon>Sphingobium</taxon>
    </lineage>
</organism>
<keyword evidence="3" id="KW-1185">Reference proteome</keyword>
<comment type="caution">
    <text evidence="2">The sequence shown here is derived from an EMBL/GenBank/DDBJ whole genome shotgun (WGS) entry which is preliminary data.</text>
</comment>
<feature type="transmembrane region" description="Helical" evidence="1">
    <location>
        <begin position="146"/>
        <end position="164"/>
    </location>
</feature>
<keyword evidence="1" id="KW-0812">Transmembrane</keyword>
<evidence type="ECO:0000313" key="3">
    <source>
        <dbReference type="Proteomes" id="UP000009887"/>
    </source>
</evidence>
<reference evidence="2 3" key="1">
    <citation type="submission" date="2012-09" db="EMBL/GenBank/DDBJ databases">
        <title>The Genome Sequence of Sphingobium yanoikuyae ATCC 51230.</title>
        <authorList>
            <consortium name="The Broad Institute Genome Sequencing Platform"/>
            <person name="Earl A."/>
            <person name="Ward D."/>
            <person name="Feldgarden M."/>
            <person name="Gevers D."/>
            <person name="Huys G."/>
            <person name="Walker B."/>
            <person name="Young S.K."/>
            <person name="Zeng Q."/>
            <person name="Gargeya S."/>
            <person name="Fitzgerald M."/>
            <person name="Haas B."/>
            <person name="Abouelleil A."/>
            <person name="Alvarado L."/>
            <person name="Arachchi H.M."/>
            <person name="Berlin A.M."/>
            <person name="Chapman S.B."/>
            <person name="Goldberg J."/>
            <person name="Griggs A."/>
            <person name="Gujja S."/>
            <person name="Hansen M."/>
            <person name="Howarth C."/>
            <person name="Imamovic A."/>
            <person name="Larimer J."/>
            <person name="McCowen C."/>
            <person name="Montmayeur A."/>
            <person name="Murphy C."/>
            <person name="Neiman D."/>
            <person name="Pearson M."/>
            <person name="Priest M."/>
            <person name="Roberts A."/>
            <person name="Saif S."/>
            <person name="Shea T."/>
            <person name="Sisk P."/>
            <person name="Sykes S."/>
            <person name="Wortman J."/>
            <person name="Nusbaum C."/>
            <person name="Birren B."/>
        </authorList>
    </citation>
    <scope>NUCLEOTIDE SEQUENCE [LARGE SCALE GENOMIC DNA]</scope>
    <source>
        <strain evidence="2 3">ATCC 51230</strain>
    </source>
</reference>
<feature type="transmembrane region" description="Helical" evidence="1">
    <location>
        <begin position="93"/>
        <end position="109"/>
    </location>
</feature>
<dbReference type="AlphaFoldDB" id="K9CPM9"/>
<feature type="transmembrane region" description="Helical" evidence="1">
    <location>
        <begin position="439"/>
        <end position="460"/>
    </location>
</feature>
<feature type="transmembrane region" description="Helical" evidence="1">
    <location>
        <begin position="197"/>
        <end position="225"/>
    </location>
</feature>
<gene>
    <name evidence="2" type="ORF">HMPREF9718_01797</name>
</gene>